<evidence type="ECO:0000256" key="2">
    <source>
        <dbReference type="ARBA" id="ARBA00012438"/>
    </source>
</evidence>
<evidence type="ECO:0000313" key="8">
    <source>
        <dbReference type="EMBL" id="GHF44145.1"/>
    </source>
</evidence>
<dbReference type="Pfam" id="PF02518">
    <property type="entry name" value="HATPase_c"/>
    <property type="match status" value="1"/>
</dbReference>
<evidence type="ECO:0000256" key="6">
    <source>
        <dbReference type="SAM" id="MobiDB-lite"/>
    </source>
</evidence>
<keyword evidence="5 9" id="KW-0418">Kinase</keyword>
<dbReference type="InterPro" id="IPR036890">
    <property type="entry name" value="HATPase_C_sf"/>
</dbReference>
<dbReference type="GO" id="GO:0000155">
    <property type="term" value="F:phosphorelay sensor kinase activity"/>
    <property type="evidence" value="ECO:0007669"/>
    <property type="project" value="InterPro"/>
</dbReference>
<dbReference type="Proteomes" id="UP000539473">
    <property type="component" value="Unassembled WGS sequence"/>
</dbReference>
<name>A0A7W8KEG3_9DEIO</name>
<dbReference type="InterPro" id="IPR003594">
    <property type="entry name" value="HATPase_dom"/>
</dbReference>
<keyword evidence="4" id="KW-0808">Transferase</keyword>
<dbReference type="InterPro" id="IPR050351">
    <property type="entry name" value="BphY/WalK/GraS-like"/>
</dbReference>
<reference evidence="11" key="2">
    <citation type="journal article" date="2019" name="Int. J. Syst. Evol. Microbiol.">
        <title>The Global Catalogue of Microorganisms (GCM) 10K type strain sequencing project: providing services to taxonomists for standard genome sequencing and annotation.</title>
        <authorList>
            <consortium name="The Broad Institute Genomics Platform"/>
            <consortium name="The Broad Institute Genome Sequencing Center for Infectious Disease"/>
            <person name="Wu L."/>
            <person name="Ma J."/>
        </authorList>
    </citation>
    <scope>NUCLEOTIDE SEQUENCE [LARGE SCALE GENOMIC DNA]</scope>
    <source>
        <strain evidence="11">CGMCC 1.18437</strain>
    </source>
</reference>
<dbReference type="EMBL" id="JACHFK010000004">
    <property type="protein sequence ID" value="MBB5376425.1"/>
    <property type="molecule type" value="Genomic_DNA"/>
</dbReference>
<dbReference type="Pfam" id="PF13185">
    <property type="entry name" value="GAF_2"/>
    <property type="match status" value="1"/>
</dbReference>
<dbReference type="InterPro" id="IPR004358">
    <property type="entry name" value="Sig_transdc_His_kin-like_C"/>
</dbReference>
<dbReference type="CDD" id="cd00082">
    <property type="entry name" value="HisKA"/>
    <property type="match status" value="1"/>
</dbReference>
<dbReference type="SUPFAM" id="SSF55781">
    <property type="entry name" value="GAF domain-like"/>
    <property type="match status" value="2"/>
</dbReference>
<reference evidence="9 10" key="3">
    <citation type="submission" date="2020-08" db="EMBL/GenBank/DDBJ databases">
        <title>Genomic Encyclopedia of Type Strains, Phase IV (KMG-IV): sequencing the most valuable type-strain genomes for metagenomic binning, comparative biology and taxonomic classification.</title>
        <authorList>
            <person name="Goeker M."/>
        </authorList>
    </citation>
    <scope>NUCLEOTIDE SEQUENCE [LARGE SCALE GENOMIC DNA]</scope>
    <source>
        <strain evidence="9 10">DSM 27521</strain>
    </source>
</reference>
<dbReference type="Gene3D" id="1.10.287.130">
    <property type="match status" value="1"/>
</dbReference>
<dbReference type="RefSeq" id="WP_184111035.1">
    <property type="nucleotide sequence ID" value="NZ_BNAJ01000004.1"/>
</dbReference>
<evidence type="ECO:0000256" key="1">
    <source>
        <dbReference type="ARBA" id="ARBA00000085"/>
    </source>
</evidence>
<dbReference type="Proteomes" id="UP000619376">
    <property type="component" value="Unassembled WGS sequence"/>
</dbReference>
<reference evidence="8" key="1">
    <citation type="journal article" date="2014" name="Int. J. Syst. Evol. Microbiol.">
        <title>Complete genome of a new Firmicutes species belonging to the dominant human colonic microbiota ('Ruminococcus bicirculans') reveals two chromosomes and a selective capacity to utilize plant glucans.</title>
        <authorList>
            <consortium name="NISC Comparative Sequencing Program"/>
            <person name="Wegmann U."/>
            <person name="Louis P."/>
            <person name="Goesmann A."/>
            <person name="Henrissat B."/>
            <person name="Duncan S.H."/>
            <person name="Flint H.J."/>
        </authorList>
    </citation>
    <scope>NUCLEOTIDE SEQUENCE</scope>
    <source>
        <strain evidence="8">CGMCC 1.18437</strain>
    </source>
</reference>
<dbReference type="PROSITE" id="PS50109">
    <property type="entry name" value="HIS_KIN"/>
    <property type="match status" value="1"/>
</dbReference>
<dbReference type="Gene3D" id="3.30.565.10">
    <property type="entry name" value="Histidine kinase-like ATPase, C-terminal domain"/>
    <property type="match status" value="1"/>
</dbReference>
<dbReference type="GO" id="GO:0030295">
    <property type="term" value="F:protein kinase activator activity"/>
    <property type="evidence" value="ECO:0007669"/>
    <property type="project" value="TreeGrafter"/>
</dbReference>
<dbReference type="InterPro" id="IPR005467">
    <property type="entry name" value="His_kinase_dom"/>
</dbReference>
<keyword evidence="3" id="KW-0597">Phosphoprotein</keyword>
<keyword evidence="11" id="KW-1185">Reference proteome</keyword>
<dbReference type="InterPro" id="IPR003661">
    <property type="entry name" value="HisK_dim/P_dom"/>
</dbReference>
<comment type="caution">
    <text evidence="9">The sequence shown here is derived from an EMBL/GenBank/DDBJ whole genome shotgun (WGS) entry which is preliminary data.</text>
</comment>
<dbReference type="SUPFAM" id="SSF47384">
    <property type="entry name" value="Homodimeric domain of signal transducing histidine kinase"/>
    <property type="match status" value="1"/>
</dbReference>
<dbReference type="PRINTS" id="PR00344">
    <property type="entry name" value="BCTRLSENSOR"/>
</dbReference>
<dbReference type="EC" id="2.7.13.3" evidence="2"/>
<accession>A0A7W8KEG3</accession>
<dbReference type="InterPro" id="IPR036097">
    <property type="entry name" value="HisK_dim/P_sf"/>
</dbReference>
<dbReference type="GO" id="GO:0007234">
    <property type="term" value="P:osmosensory signaling via phosphorelay pathway"/>
    <property type="evidence" value="ECO:0007669"/>
    <property type="project" value="TreeGrafter"/>
</dbReference>
<dbReference type="AlphaFoldDB" id="A0A7W8KEG3"/>
<dbReference type="SMART" id="SM00388">
    <property type="entry name" value="HisKA"/>
    <property type="match status" value="1"/>
</dbReference>
<gene>
    <name evidence="8" type="ORF">GCM10017781_20780</name>
    <name evidence="9" type="ORF">HNQ07_001889</name>
</gene>
<dbReference type="Pfam" id="PF01590">
    <property type="entry name" value="GAF"/>
    <property type="match status" value="1"/>
</dbReference>
<feature type="compositionally biased region" description="Polar residues" evidence="6">
    <location>
        <begin position="1"/>
        <end position="12"/>
    </location>
</feature>
<dbReference type="SMART" id="SM00065">
    <property type="entry name" value="GAF"/>
    <property type="match status" value="2"/>
</dbReference>
<evidence type="ECO:0000313" key="9">
    <source>
        <dbReference type="EMBL" id="MBB5376425.1"/>
    </source>
</evidence>
<evidence type="ECO:0000256" key="3">
    <source>
        <dbReference type="ARBA" id="ARBA00022553"/>
    </source>
</evidence>
<reference evidence="8" key="4">
    <citation type="submission" date="2024-05" db="EMBL/GenBank/DDBJ databases">
        <authorList>
            <person name="Sun Q."/>
            <person name="Zhou Y."/>
        </authorList>
    </citation>
    <scope>NUCLEOTIDE SEQUENCE</scope>
    <source>
        <strain evidence="8">CGMCC 1.18437</strain>
    </source>
</reference>
<feature type="region of interest" description="Disordered" evidence="6">
    <location>
        <begin position="1"/>
        <end position="20"/>
    </location>
</feature>
<dbReference type="Gene3D" id="3.30.450.40">
    <property type="match status" value="2"/>
</dbReference>
<dbReference type="InterPro" id="IPR029016">
    <property type="entry name" value="GAF-like_dom_sf"/>
</dbReference>
<sequence>MAVTSSNDSTGAETDGHRAESRAAAFVHTWGRVTDALGSATTPEGVIDVVVQEAIRELGADAGSVFLPAEDGLSLEIRGSTGYDERRLDGWQRLPLSRHTPTTDAFLHRRPVFLETVEDAVRAYPCLGTVLSGVTGSLVSLPLTVRDDILGTLALTFSQERTFDDLDRTFLTSLAGGCAQALQRSAALAASEQLNDRLTFLADVSGVLSTSLDLDRTLASVARLTVPRLADWCVIYLPVEGGPLEPVTVMHQDPAMVEFLLDFTRRYPTHTTPDSGIGRVYLTGEPELVPTIPDEAYDQLPTENGYRDDVRRLQLRTVLTVPMKAAGHVVGVLGMARSSLDRAYTEDDLAFALQVAGRAGKAVENARLHRSLDALNAHLEERVQQRTEALVAANRDLQAFAHSASHDLRTPIRHIASFAELLARRLPVEDERSRSALTQIETAARRLSDTVDGLLMLSTSGQQPLSVVAVDLDALTHTITAELSADHPGRVIEWVVRPLPTVLGDASLLTLVLQNLLGNAVKYTRECTPAVITVEAATSADEVAVTVRDNGVGFDPDYAHKLFVPFARLHSPDSFAGTGLGLANVRRMVERHGGRVWAHSGGGTGALFGFTLPVVAQR</sequence>
<evidence type="ECO:0000256" key="4">
    <source>
        <dbReference type="ARBA" id="ARBA00022679"/>
    </source>
</evidence>
<dbReference type="SUPFAM" id="SSF55874">
    <property type="entry name" value="ATPase domain of HSP90 chaperone/DNA topoisomerase II/histidine kinase"/>
    <property type="match status" value="1"/>
</dbReference>
<evidence type="ECO:0000313" key="11">
    <source>
        <dbReference type="Proteomes" id="UP000619376"/>
    </source>
</evidence>
<dbReference type="PANTHER" id="PTHR42878:SF15">
    <property type="entry name" value="BACTERIOPHYTOCHROME"/>
    <property type="match status" value="1"/>
</dbReference>
<feature type="domain" description="Histidine kinase" evidence="7">
    <location>
        <begin position="403"/>
        <end position="616"/>
    </location>
</feature>
<evidence type="ECO:0000259" key="7">
    <source>
        <dbReference type="PROSITE" id="PS50109"/>
    </source>
</evidence>
<dbReference type="FunFam" id="3.30.565.10:FF:000006">
    <property type="entry name" value="Sensor histidine kinase WalK"/>
    <property type="match status" value="1"/>
</dbReference>
<proteinExistence type="predicted"/>
<dbReference type="EMBL" id="BNAJ01000004">
    <property type="protein sequence ID" value="GHF44145.1"/>
    <property type="molecule type" value="Genomic_DNA"/>
</dbReference>
<dbReference type="SMART" id="SM00387">
    <property type="entry name" value="HATPase_c"/>
    <property type="match status" value="1"/>
</dbReference>
<protein>
    <recommendedName>
        <fullName evidence="2">histidine kinase</fullName>
        <ecNumber evidence="2">2.7.13.3</ecNumber>
    </recommendedName>
</protein>
<organism evidence="9 10">
    <name type="scientific">Deinococcus metalli</name>
    <dbReference type="NCBI Taxonomy" id="1141878"/>
    <lineage>
        <taxon>Bacteria</taxon>
        <taxon>Thermotogati</taxon>
        <taxon>Deinococcota</taxon>
        <taxon>Deinococci</taxon>
        <taxon>Deinococcales</taxon>
        <taxon>Deinococcaceae</taxon>
        <taxon>Deinococcus</taxon>
    </lineage>
</organism>
<dbReference type="PANTHER" id="PTHR42878">
    <property type="entry name" value="TWO-COMPONENT HISTIDINE KINASE"/>
    <property type="match status" value="1"/>
</dbReference>
<dbReference type="GO" id="GO:0000156">
    <property type="term" value="F:phosphorelay response regulator activity"/>
    <property type="evidence" value="ECO:0007669"/>
    <property type="project" value="TreeGrafter"/>
</dbReference>
<evidence type="ECO:0000313" key="10">
    <source>
        <dbReference type="Proteomes" id="UP000539473"/>
    </source>
</evidence>
<evidence type="ECO:0000256" key="5">
    <source>
        <dbReference type="ARBA" id="ARBA00022777"/>
    </source>
</evidence>
<dbReference type="Pfam" id="PF00512">
    <property type="entry name" value="HisKA"/>
    <property type="match status" value="1"/>
</dbReference>
<dbReference type="InterPro" id="IPR003018">
    <property type="entry name" value="GAF"/>
</dbReference>
<comment type="catalytic activity">
    <reaction evidence="1">
        <text>ATP + protein L-histidine = ADP + protein N-phospho-L-histidine.</text>
        <dbReference type="EC" id="2.7.13.3"/>
    </reaction>
</comment>